<evidence type="ECO:0000256" key="1">
    <source>
        <dbReference type="PROSITE-ProRule" id="PRU00169"/>
    </source>
</evidence>
<feature type="modified residue" description="4-aspartylphosphate" evidence="1">
    <location>
        <position position="63"/>
    </location>
</feature>
<dbReference type="Proteomes" id="UP000295714">
    <property type="component" value="Unassembled WGS sequence"/>
</dbReference>
<evidence type="ECO:0000313" key="3">
    <source>
        <dbReference type="EMBL" id="TCK68074.1"/>
    </source>
</evidence>
<dbReference type="GO" id="GO:0003677">
    <property type="term" value="F:DNA binding"/>
    <property type="evidence" value="ECO:0007669"/>
    <property type="project" value="UniProtKB-KW"/>
</dbReference>
<keyword evidence="3" id="KW-0238">DNA-binding</keyword>
<dbReference type="RefSeq" id="WP_132705080.1">
    <property type="nucleotide sequence ID" value="NZ_SMGI01000002.1"/>
</dbReference>
<keyword evidence="1" id="KW-0597">Phosphoprotein</keyword>
<dbReference type="GO" id="GO:0000160">
    <property type="term" value="P:phosphorelay signal transduction system"/>
    <property type="evidence" value="ECO:0007669"/>
    <property type="project" value="InterPro"/>
</dbReference>
<sequence>MHNKLELLMVDDHHFVLEAYKNYIEQSETNKNYELNFKFANSIDEALELSKRAQKPLDVLFLDIRIPKRAGCEIVSGETLGQVLLQRFPKLKIIVITGHHDELMISNILYNLKPEAILFKGDVDFYAINTALENILKDIPFYSSTILKLIRKKFSSDIILDKTDKQLLYEISKGAKTKDLKEVLPLSVGGIEKRKRLLKELFSPKENNDQSLIDSAAKKGYL</sequence>
<dbReference type="OrthoDB" id="651456at2"/>
<protein>
    <submittedName>
        <fullName evidence="3">DNA-binding NarL/FixJ family response regulator</fullName>
    </submittedName>
</protein>
<dbReference type="Gene3D" id="3.40.50.2300">
    <property type="match status" value="1"/>
</dbReference>
<accession>A0A4R1KSS2</accession>
<proteinExistence type="predicted"/>
<keyword evidence="4" id="KW-1185">Reference proteome</keyword>
<dbReference type="EMBL" id="SMGI01000002">
    <property type="protein sequence ID" value="TCK68074.1"/>
    <property type="molecule type" value="Genomic_DNA"/>
</dbReference>
<dbReference type="InterPro" id="IPR001789">
    <property type="entry name" value="Sig_transdc_resp-reg_receiver"/>
</dbReference>
<dbReference type="PROSITE" id="PS50110">
    <property type="entry name" value="RESPONSE_REGULATORY"/>
    <property type="match status" value="1"/>
</dbReference>
<evidence type="ECO:0000313" key="4">
    <source>
        <dbReference type="Proteomes" id="UP000295714"/>
    </source>
</evidence>
<reference evidence="3 4" key="1">
    <citation type="journal article" date="2015" name="Stand. Genomic Sci.">
        <title>Genomic Encyclopedia of Bacterial and Archaeal Type Strains, Phase III: the genomes of soil and plant-associated and newly described type strains.</title>
        <authorList>
            <person name="Whitman W.B."/>
            <person name="Woyke T."/>
            <person name="Klenk H.P."/>
            <person name="Zhou Y."/>
            <person name="Lilburn T.G."/>
            <person name="Beck B.J."/>
            <person name="De Vos P."/>
            <person name="Vandamme P."/>
            <person name="Eisen J.A."/>
            <person name="Garrity G."/>
            <person name="Hugenholtz P."/>
            <person name="Kyrpides N.C."/>
        </authorList>
    </citation>
    <scope>NUCLEOTIDE SEQUENCE [LARGE SCALE GENOMIC DNA]</scope>
    <source>
        <strain evidence="3 4">CECT 8445</strain>
    </source>
</reference>
<organism evidence="3 4">
    <name type="scientific">Winogradskyella wandonensis</name>
    <dbReference type="NCBI Taxonomy" id="1442586"/>
    <lineage>
        <taxon>Bacteria</taxon>
        <taxon>Pseudomonadati</taxon>
        <taxon>Bacteroidota</taxon>
        <taxon>Flavobacteriia</taxon>
        <taxon>Flavobacteriales</taxon>
        <taxon>Flavobacteriaceae</taxon>
        <taxon>Winogradskyella</taxon>
    </lineage>
</organism>
<dbReference type="SUPFAM" id="SSF52172">
    <property type="entry name" value="CheY-like"/>
    <property type="match status" value="1"/>
</dbReference>
<dbReference type="Pfam" id="PF00072">
    <property type="entry name" value="Response_reg"/>
    <property type="match status" value="1"/>
</dbReference>
<feature type="domain" description="Response regulatory" evidence="2">
    <location>
        <begin position="6"/>
        <end position="143"/>
    </location>
</feature>
<gene>
    <name evidence="3" type="ORF">DFQ05_1859</name>
</gene>
<name>A0A4R1KSS2_9FLAO</name>
<comment type="caution">
    <text evidence="3">The sequence shown here is derived from an EMBL/GenBank/DDBJ whole genome shotgun (WGS) entry which is preliminary data.</text>
</comment>
<evidence type="ECO:0000259" key="2">
    <source>
        <dbReference type="PROSITE" id="PS50110"/>
    </source>
</evidence>
<dbReference type="InterPro" id="IPR011006">
    <property type="entry name" value="CheY-like_superfamily"/>
</dbReference>
<dbReference type="AlphaFoldDB" id="A0A4R1KSS2"/>